<gene>
    <name evidence="2" type="ORF">HKX40_06040</name>
</gene>
<protein>
    <submittedName>
        <fullName evidence="2">SirB2 family protein</fullName>
    </submittedName>
</protein>
<name>A0A7Y4P5D6_9BURK</name>
<proteinExistence type="predicted"/>
<dbReference type="AlphaFoldDB" id="A0A7Y4P5D6"/>
<feature type="transmembrane region" description="Helical" evidence="1">
    <location>
        <begin position="99"/>
        <end position="117"/>
    </location>
</feature>
<evidence type="ECO:0000313" key="2">
    <source>
        <dbReference type="EMBL" id="NOL49693.1"/>
    </source>
</evidence>
<evidence type="ECO:0000256" key="1">
    <source>
        <dbReference type="SAM" id="Phobius"/>
    </source>
</evidence>
<feature type="transmembrane region" description="Helical" evidence="1">
    <location>
        <begin position="71"/>
        <end position="92"/>
    </location>
</feature>
<comment type="caution">
    <text evidence="2">The sequence shown here is derived from an EMBL/GenBank/DDBJ whole genome shotgun (WGS) entry which is preliminary data.</text>
</comment>
<feature type="transmembrane region" description="Helical" evidence="1">
    <location>
        <begin position="44"/>
        <end position="65"/>
    </location>
</feature>
<dbReference type="RefSeq" id="WP_171588669.1">
    <property type="nucleotide sequence ID" value="NZ_JABGBO010000005.1"/>
</dbReference>
<accession>A0A7Y4P5D6</accession>
<dbReference type="PIRSF" id="PIRSF005610">
    <property type="entry name" value="SirB"/>
    <property type="match status" value="1"/>
</dbReference>
<keyword evidence="1" id="KW-1133">Transmembrane helix</keyword>
<dbReference type="Proteomes" id="UP000541421">
    <property type="component" value="Unassembled WGS sequence"/>
</dbReference>
<dbReference type="GO" id="GO:0005886">
    <property type="term" value="C:plasma membrane"/>
    <property type="evidence" value="ECO:0007669"/>
    <property type="project" value="TreeGrafter"/>
</dbReference>
<keyword evidence="3" id="KW-1185">Reference proteome</keyword>
<dbReference type="EMBL" id="JABGBO010000005">
    <property type="protein sequence ID" value="NOL49693.1"/>
    <property type="molecule type" value="Genomic_DNA"/>
</dbReference>
<evidence type="ECO:0000313" key="3">
    <source>
        <dbReference type="Proteomes" id="UP000541421"/>
    </source>
</evidence>
<dbReference type="PANTHER" id="PTHR39594:SF1">
    <property type="entry name" value="PROTEIN YCHQ"/>
    <property type="match status" value="1"/>
</dbReference>
<keyword evidence="1" id="KW-0812">Transmembrane</keyword>
<dbReference type="Pfam" id="PF04247">
    <property type="entry name" value="SirB"/>
    <property type="match status" value="1"/>
</dbReference>
<dbReference type="PANTHER" id="PTHR39594">
    <property type="entry name" value="PROTEIN YCHQ"/>
    <property type="match status" value="1"/>
</dbReference>
<organism evidence="2 3">
    <name type="scientific">Pelistega europaea</name>
    <dbReference type="NCBI Taxonomy" id="106147"/>
    <lineage>
        <taxon>Bacteria</taxon>
        <taxon>Pseudomonadati</taxon>
        <taxon>Pseudomonadota</taxon>
        <taxon>Betaproteobacteria</taxon>
        <taxon>Burkholderiales</taxon>
        <taxon>Alcaligenaceae</taxon>
        <taxon>Pelistega</taxon>
    </lineage>
</organism>
<reference evidence="2 3" key="1">
    <citation type="submission" date="2020-05" db="EMBL/GenBank/DDBJ databases">
        <authorList>
            <person name="Niu N."/>
        </authorList>
    </citation>
    <scope>NUCLEOTIDE SEQUENCE [LARGE SCALE GENOMIC DNA]</scope>
    <source>
        <strain evidence="2 3">LMG10982</strain>
    </source>
</reference>
<sequence length="126" mass="13984">MSEHYLTIKAIHMTCAYLTVSFLLFRVFLSVYRPALLQQKWAKVLPHVIDSVLLICAIMMVMVIGPHHPFILAKIILLLAYIGAGYVTLKVVKSTSGKLIGSAVIVLIFVLIVGVAIHKSPLSWWA</sequence>
<keyword evidence="1" id="KW-0472">Membrane</keyword>
<feature type="transmembrane region" description="Helical" evidence="1">
    <location>
        <begin position="6"/>
        <end position="32"/>
    </location>
</feature>
<dbReference type="InterPro" id="IPR007360">
    <property type="entry name" value="SirB"/>
</dbReference>